<feature type="chain" id="PRO_5034795556" description="SUEL-type lectin domain-containing protein" evidence="7">
    <location>
        <begin position="25"/>
        <end position="531"/>
    </location>
</feature>
<dbReference type="Pfam" id="PF02140">
    <property type="entry name" value="SUEL_Lectin"/>
    <property type="match status" value="2"/>
</dbReference>
<accession>A0A8C4R1K9</accession>
<keyword evidence="7" id="KW-0732">Signal</keyword>
<sequence>MEWVRCGGMRLYMCLAILVSVTSSTRIAQEFLSRALLTFSLRTCPTQIASLRCTRSTAIMIHSASYKPPSRREPLCLERQSTRSSSDSMHNAVPNPMDVDCSVPGTLQHVVFECQDRRRCDLFISNTTFGPDPCPEVLKVLTLHYHCRPVELRSRVACEPGKMRLRCPRGSLIVPQHAEFGRSPTSGLHCATGHAGAGHGHPKHMQDCQSTRVLRIVTSQCLGRSMCPLYASSHIFGDPCPFGTWKRLFVIYYCVPVRVLDEAAINRDETSALTSHPTIAAPLTSVSFHFADTRLTPSEHRMNSTAHSTSKRQSTWGWGFNLPTDLSSTPYVSPSTIIPSTRLRWISPHPSWHGLMSEATQNPLQTRIGHSDLLVTSSLASFGTLAGNLEHALLSFMAGVCLGLLLSLAALLPTATPWQGGTKYKTATNGRRGLRDEMSDEDGDSDYSSSASSLLPRYPNSPCVALASELKECETRPPTEMELIERLERRDRILTEIWLSSGGRGGVYNTATFPSLTQRPDLSSCAESSVT</sequence>
<evidence type="ECO:0000259" key="8">
    <source>
        <dbReference type="PROSITE" id="PS50228"/>
    </source>
</evidence>
<keyword evidence="3" id="KW-0812">Transmembrane</keyword>
<keyword evidence="10" id="KW-1185">Reference proteome</keyword>
<feature type="domain" description="SUEL-type lectin" evidence="8">
    <location>
        <begin position="43"/>
        <end position="148"/>
    </location>
</feature>
<dbReference type="OMA" id="HQLCPSR"/>
<dbReference type="Pfam" id="PF14851">
    <property type="entry name" value="FAM176"/>
    <property type="match status" value="1"/>
</dbReference>
<dbReference type="InterPro" id="IPR039500">
    <property type="entry name" value="EVA1_dom"/>
</dbReference>
<dbReference type="PROSITE" id="PS50228">
    <property type="entry name" value="SUEL_LECTIN"/>
    <property type="match status" value="2"/>
</dbReference>
<feature type="region of interest" description="Disordered" evidence="6">
    <location>
        <begin position="421"/>
        <end position="455"/>
    </location>
</feature>
<evidence type="ECO:0000256" key="5">
    <source>
        <dbReference type="ARBA" id="ARBA00023136"/>
    </source>
</evidence>
<name>A0A8C4R1K9_EPTBU</name>
<dbReference type="GeneTree" id="ENSGT00940000163305"/>
<evidence type="ECO:0000256" key="7">
    <source>
        <dbReference type="SAM" id="SignalP"/>
    </source>
</evidence>
<feature type="domain" description="SUEL-type lectin" evidence="8">
    <location>
        <begin position="157"/>
        <end position="255"/>
    </location>
</feature>
<proteinExistence type="inferred from homology"/>
<evidence type="ECO:0000256" key="3">
    <source>
        <dbReference type="ARBA" id="ARBA00022692"/>
    </source>
</evidence>
<evidence type="ECO:0000313" key="10">
    <source>
        <dbReference type="Proteomes" id="UP000694388"/>
    </source>
</evidence>
<dbReference type="PANTHER" id="PTHR46780">
    <property type="entry name" value="PROTEIN EVA-1"/>
    <property type="match status" value="1"/>
</dbReference>
<dbReference type="Proteomes" id="UP000694388">
    <property type="component" value="Unplaced"/>
</dbReference>
<dbReference type="GO" id="GO:0030246">
    <property type="term" value="F:carbohydrate binding"/>
    <property type="evidence" value="ECO:0007669"/>
    <property type="project" value="InterPro"/>
</dbReference>
<dbReference type="InterPro" id="IPR043159">
    <property type="entry name" value="Lectin_gal-bd_sf"/>
</dbReference>
<keyword evidence="4" id="KW-1133">Transmembrane helix</keyword>
<evidence type="ECO:0000256" key="2">
    <source>
        <dbReference type="ARBA" id="ARBA00006023"/>
    </source>
</evidence>
<feature type="signal peptide" evidence="7">
    <location>
        <begin position="1"/>
        <end position="24"/>
    </location>
</feature>
<dbReference type="InterPro" id="IPR000922">
    <property type="entry name" value="Lectin_gal-bd_dom"/>
</dbReference>
<reference evidence="9" key="2">
    <citation type="submission" date="2025-09" db="UniProtKB">
        <authorList>
            <consortium name="Ensembl"/>
        </authorList>
    </citation>
    <scope>IDENTIFICATION</scope>
</reference>
<dbReference type="AlphaFoldDB" id="A0A8C4R1K9"/>
<protein>
    <recommendedName>
        <fullName evidence="8">SUEL-type lectin domain-containing protein</fullName>
    </recommendedName>
</protein>
<keyword evidence="5" id="KW-0472">Membrane</keyword>
<comment type="similarity">
    <text evidence="2">Belongs to the EVA1 family.</text>
</comment>
<comment type="subcellular location">
    <subcellularLocation>
        <location evidence="1">Membrane</location>
        <topology evidence="1">Single-pass membrane protein</topology>
    </subcellularLocation>
</comment>
<dbReference type="GO" id="GO:0016020">
    <property type="term" value="C:membrane"/>
    <property type="evidence" value="ECO:0007669"/>
    <property type="project" value="UniProtKB-SubCell"/>
</dbReference>
<evidence type="ECO:0000256" key="6">
    <source>
        <dbReference type="SAM" id="MobiDB-lite"/>
    </source>
</evidence>
<evidence type="ECO:0000256" key="4">
    <source>
        <dbReference type="ARBA" id="ARBA00022989"/>
    </source>
</evidence>
<evidence type="ECO:0000313" key="9">
    <source>
        <dbReference type="Ensembl" id="ENSEBUP00000022772.1"/>
    </source>
</evidence>
<reference evidence="9" key="1">
    <citation type="submission" date="2025-08" db="UniProtKB">
        <authorList>
            <consortium name="Ensembl"/>
        </authorList>
    </citation>
    <scope>IDENTIFICATION</scope>
</reference>
<dbReference type="CDD" id="cd22829">
    <property type="entry name" value="Gal_Rha_Lectin_EVA1_EVA1C_rpt2"/>
    <property type="match status" value="1"/>
</dbReference>
<evidence type="ECO:0000256" key="1">
    <source>
        <dbReference type="ARBA" id="ARBA00004167"/>
    </source>
</evidence>
<dbReference type="Gene3D" id="2.60.120.740">
    <property type="match status" value="2"/>
</dbReference>
<organism evidence="9 10">
    <name type="scientific">Eptatretus burgeri</name>
    <name type="common">Inshore hagfish</name>
    <dbReference type="NCBI Taxonomy" id="7764"/>
    <lineage>
        <taxon>Eukaryota</taxon>
        <taxon>Metazoa</taxon>
        <taxon>Chordata</taxon>
        <taxon>Craniata</taxon>
        <taxon>Vertebrata</taxon>
        <taxon>Cyclostomata</taxon>
        <taxon>Myxini</taxon>
        <taxon>Myxiniformes</taxon>
        <taxon>Myxinidae</taxon>
        <taxon>Eptatretinae</taxon>
        <taxon>Eptatretus</taxon>
    </lineage>
</organism>
<dbReference type="Ensembl" id="ENSEBUT00000023349.1">
    <property type="protein sequence ID" value="ENSEBUP00000022772.1"/>
    <property type="gene ID" value="ENSEBUG00000014038.1"/>
</dbReference>